<dbReference type="SUPFAM" id="SSF51735">
    <property type="entry name" value="NAD(P)-binding Rossmann-fold domains"/>
    <property type="match status" value="1"/>
</dbReference>
<dbReference type="STRING" id="1262450.S3BZD1"/>
<evidence type="ECO:0000313" key="3">
    <source>
        <dbReference type="Proteomes" id="UP000016923"/>
    </source>
</evidence>
<reference evidence="2 3" key="1">
    <citation type="journal article" date="2013" name="BMC Genomics">
        <title>The genome and transcriptome of the pine saprophyte Ophiostoma piceae, and a comparison with the bark beetle-associated pine pathogen Grosmannia clavigera.</title>
        <authorList>
            <person name="Haridas S."/>
            <person name="Wang Y."/>
            <person name="Lim L."/>
            <person name="Massoumi Alamouti S."/>
            <person name="Jackman S."/>
            <person name="Docking R."/>
            <person name="Robertson G."/>
            <person name="Birol I."/>
            <person name="Bohlmann J."/>
            <person name="Breuil C."/>
        </authorList>
    </citation>
    <scope>NUCLEOTIDE SEQUENCE [LARGE SCALE GENOMIC DNA]</scope>
    <source>
        <strain evidence="2 3">UAMH 11346</strain>
    </source>
</reference>
<dbReference type="Gene3D" id="3.90.180.10">
    <property type="entry name" value="Medium-chain alcohol dehydrogenases, catalytic domain"/>
    <property type="match status" value="1"/>
</dbReference>
<dbReference type="InterPro" id="IPR036291">
    <property type="entry name" value="NAD(P)-bd_dom_sf"/>
</dbReference>
<dbReference type="EMBL" id="KE148159">
    <property type="protein sequence ID" value="EPE04811.1"/>
    <property type="molecule type" value="Genomic_DNA"/>
</dbReference>
<dbReference type="GO" id="GO:0005739">
    <property type="term" value="C:mitochondrion"/>
    <property type="evidence" value="ECO:0007669"/>
    <property type="project" value="TreeGrafter"/>
</dbReference>
<dbReference type="InterPro" id="IPR013154">
    <property type="entry name" value="ADH-like_N"/>
</dbReference>
<organism evidence="2 3">
    <name type="scientific">Ophiostoma piceae (strain UAMH 11346)</name>
    <name type="common">Sap stain fungus</name>
    <dbReference type="NCBI Taxonomy" id="1262450"/>
    <lineage>
        <taxon>Eukaryota</taxon>
        <taxon>Fungi</taxon>
        <taxon>Dikarya</taxon>
        <taxon>Ascomycota</taxon>
        <taxon>Pezizomycotina</taxon>
        <taxon>Sordariomycetes</taxon>
        <taxon>Sordariomycetidae</taxon>
        <taxon>Ophiostomatales</taxon>
        <taxon>Ophiostomataceae</taxon>
        <taxon>Ophiostoma</taxon>
    </lineage>
</organism>
<dbReference type="OrthoDB" id="10257049at2759"/>
<gene>
    <name evidence="2" type="ORF">F503_06360</name>
</gene>
<dbReference type="InterPro" id="IPR011032">
    <property type="entry name" value="GroES-like_sf"/>
</dbReference>
<dbReference type="InterPro" id="IPR051397">
    <property type="entry name" value="Zn-ADH-like_protein"/>
</dbReference>
<dbReference type="InterPro" id="IPR020843">
    <property type="entry name" value="ER"/>
</dbReference>
<dbReference type="VEuPathDB" id="FungiDB:F503_06360"/>
<dbReference type="SUPFAM" id="SSF50129">
    <property type="entry name" value="GroES-like"/>
    <property type="match status" value="1"/>
</dbReference>
<feature type="domain" description="Enoyl reductase (ER)" evidence="1">
    <location>
        <begin position="11"/>
        <end position="333"/>
    </location>
</feature>
<dbReference type="InterPro" id="IPR013149">
    <property type="entry name" value="ADH-like_C"/>
</dbReference>
<dbReference type="AlphaFoldDB" id="S3BZD1"/>
<dbReference type="HOGENOM" id="CLU_026673_3_1_1"/>
<dbReference type="OMA" id="GKHQNNT"/>
<keyword evidence="3" id="KW-1185">Reference proteome</keyword>
<dbReference type="CDD" id="cd08241">
    <property type="entry name" value="QOR1"/>
    <property type="match status" value="1"/>
</dbReference>
<dbReference type="GO" id="GO:0016491">
    <property type="term" value="F:oxidoreductase activity"/>
    <property type="evidence" value="ECO:0007669"/>
    <property type="project" value="InterPro"/>
</dbReference>
<protein>
    <submittedName>
        <fullName evidence="2">Alcohol dehydrogenase</fullName>
    </submittedName>
</protein>
<sequence length="351" mass="37458">MKAVHITRFLESLDGVVASDIDPPVLKDGQVLVRVMAAGVNFVDTLYARGLHQNNRRHVQPPFTLGLEFAGVVDDISPGAETPFRRGDRVYGSSLGAYAEQIAVPASVLCQIPPGWSFAAAAGMAATAPVSYGALVTRGNIQAGETVLVLGAAGGLGCMAVQIAAAARCRVIAVTSTAEKCAVARRCGADVCIDTSVIEKSSWCERVREATPDGRGVDVVFDPVGAVGDSLKCLAHRGRILVVGFAARDNATLEQVAMNRVLLKQATIIGYRYGESLRRDPAENAQIWHKLEALISSKKIQPVVYDTPYHGLESVANALKDIADRRVWGKGVVRVSDDEHHDIVKPNNAKL</sequence>
<dbReference type="SMART" id="SM00829">
    <property type="entry name" value="PKS_ER"/>
    <property type="match status" value="1"/>
</dbReference>
<evidence type="ECO:0000259" key="1">
    <source>
        <dbReference type="SMART" id="SM00829"/>
    </source>
</evidence>
<dbReference type="Gene3D" id="3.40.50.720">
    <property type="entry name" value="NAD(P)-binding Rossmann-like Domain"/>
    <property type="match status" value="1"/>
</dbReference>
<dbReference type="Pfam" id="PF08240">
    <property type="entry name" value="ADH_N"/>
    <property type="match status" value="1"/>
</dbReference>
<accession>S3BZD1</accession>
<evidence type="ECO:0000313" key="2">
    <source>
        <dbReference type="EMBL" id="EPE04811.1"/>
    </source>
</evidence>
<dbReference type="PANTHER" id="PTHR43677:SF4">
    <property type="entry name" value="QUINONE OXIDOREDUCTASE-LIKE PROTEIN 2"/>
    <property type="match status" value="1"/>
</dbReference>
<dbReference type="Pfam" id="PF00107">
    <property type="entry name" value="ADH_zinc_N"/>
    <property type="match status" value="1"/>
</dbReference>
<name>S3BZD1_OPHP1</name>
<proteinExistence type="predicted"/>
<dbReference type="eggNOG" id="KOG1198">
    <property type="taxonomic scope" value="Eukaryota"/>
</dbReference>
<dbReference type="PANTHER" id="PTHR43677">
    <property type="entry name" value="SHORT-CHAIN DEHYDROGENASE/REDUCTASE"/>
    <property type="match status" value="1"/>
</dbReference>
<dbReference type="Proteomes" id="UP000016923">
    <property type="component" value="Unassembled WGS sequence"/>
</dbReference>